<keyword evidence="1" id="KW-0732">Signal</keyword>
<proteinExistence type="predicted"/>
<evidence type="ECO:0000256" key="1">
    <source>
        <dbReference type="SAM" id="SignalP"/>
    </source>
</evidence>
<evidence type="ECO:0008006" key="4">
    <source>
        <dbReference type="Google" id="ProtNLM"/>
    </source>
</evidence>
<evidence type="ECO:0000313" key="2">
    <source>
        <dbReference type="EMBL" id="MBV4355541.1"/>
    </source>
</evidence>
<dbReference type="RefSeq" id="WP_217789096.1">
    <property type="nucleotide sequence ID" value="NZ_JAHSPG010000001.1"/>
</dbReference>
<sequence>MNCSKYIIASVSLITLSKAILAQDNGKKKTVDITSTFKPVLRDAAKINFTAVPPATDSTKPRLTYNIPQQPVTMNYQSGALSPVALPVQTIEWQNSNFIKLGIGNVHLPYVQAGFSFGDAKTSSLNIFAKGYSSKGNLENQKNNYANVGLKGFLKTGKNMQWDGKLAFTGEDYYFYGYKPDTLKFNKTDVRQRFQTFEGSVGLQNISATEFGVNYHPTLRIAAFTGKNSMSNANETNAVLDVPIQKRITDQFAVNLGVTANITSYHKADKLTINNNLYYVSPAVVYKGDNLWIHGGVIPSWDRKDFHLLPDLMAELTTNDKKFTLQAGWIGSYDKGSYQRFAAMNPWIIQPDSLLNTRKQEFYGGLKGLLGKNFTYNAKVGVITYHNMPLFVNDTTDGKTFETVYASSMNAFHIHGEIGYATGEIFNATASIDLNQYSGIKGQPSAYGLLPVEFNADMRWQVMKDLYWTAGISAWGPPDYRTKSMGTKSGKAAFDMSTGLEFKITRQLNLWVQMNNIFNNKYERWNQYKVYGFNILGGIVFNFNQK</sequence>
<accession>A0A9E2S4H9</accession>
<dbReference type="Proteomes" id="UP000812270">
    <property type="component" value="Unassembled WGS sequence"/>
</dbReference>
<evidence type="ECO:0000313" key="3">
    <source>
        <dbReference type="Proteomes" id="UP000812270"/>
    </source>
</evidence>
<dbReference type="AlphaFoldDB" id="A0A9E2S4H9"/>
<organism evidence="2 3">
    <name type="scientific">Pinibacter aurantiacus</name>
    <dbReference type="NCBI Taxonomy" id="2851599"/>
    <lineage>
        <taxon>Bacteria</taxon>
        <taxon>Pseudomonadati</taxon>
        <taxon>Bacteroidota</taxon>
        <taxon>Chitinophagia</taxon>
        <taxon>Chitinophagales</taxon>
        <taxon>Chitinophagaceae</taxon>
        <taxon>Pinibacter</taxon>
    </lineage>
</organism>
<comment type="caution">
    <text evidence="2">The sequence shown here is derived from an EMBL/GenBank/DDBJ whole genome shotgun (WGS) entry which is preliminary data.</text>
</comment>
<keyword evidence="3" id="KW-1185">Reference proteome</keyword>
<protein>
    <recommendedName>
        <fullName evidence="4">TonB-dependent receptor</fullName>
    </recommendedName>
</protein>
<feature type="signal peptide" evidence="1">
    <location>
        <begin position="1"/>
        <end position="22"/>
    </location>
</feature>
<reference evidence="2" key="1">
    <citation type="submission" date="2021-06" db="EMBL/GenBank/DDBJ databases">
        <authorList>
            <person name="Huq M.A."/>
        </authorList>
    </citation>
    <scope>NUCLEOTIDE SEQUENCE</scope>
    <source>
        <strain evidence="2">MAH-26</strain>
    </source>
</reference>
<name>A0A9E2S4H9_9BACT</name>
<dbReference type="EMBL" id="JAHSPG010000001">
    <property type="protein sequence ID" value="MBV4355541.1"/>
    <property type="molecule type" value="Genomic_DNA"/>
</dbReference>
<feature type="chain" id="PRO_5038890100" description="TonB-dependent receptor" evidence="1">
    <location>
        <begin position="23"/>
        <end position="546"/>
    </location>
</feature>
<gene>
    <name evidence="2" type="ORF">KTO63_00185</name>
</gene>